<feature type="transmembrane region" description="Helical" evidence="6">
    <location>
        <begin position="359"/>
        <end position="378"/>
    </location>
</feature>
<feature type="transmembrane region" description="Helical" evidence="6">
    <location>
        <begin position="193"/>
        <end position="211"/>
    </location>
</feature>
<protein>
    <recommendedName>
        <fullName evidence="7">Major facilitator superfamily (MFS) profile domain-containing protein</fullName>
    </recommendedName>
</protein>
<feature type="transmembrane region" description="Helical" evidence="6">
    <location>
        <begin position="136"/>
        <end position="154"/>
    </location>
</feature>
<evidence type="ECO:0000256" key="1">
    <source>
        <dbReference type="ARBA" id="ARBA00004141"/>
    </source>
</evidence>
<feature type="transmembrane region" description="Helical" evidence="6">
    <location>
        <begin position="161"/>
        <end position="187"/>
    </location>
</feature>
<feature type="transmembrane region" description="Helical" evidence="6">
    <location>
        <begin position="108"/>
        <end position="130"/>
    </location>
</feature>
<evidence type="ECO:0000256" key="2">
    <source>
        <dbReference type="ARBA" id="ARBA00022448"/>
    </source>
</evidence>
<evidence type="ECO:0000256" key="6">
    <source>
        <dbReference type="SAM" id="Phobius"/>
    </source>
</evidence>
<evidence type="ECO:0000313" key="9">
    <source>
        <dbReference type="Proteomes" id="UP000191342"/>
    </source>
</evidence>
<dbReference type="InterPro" id="IPR020846">
    <property type="entry name" value="MFS_dom"/>
</dbReference>
<keyword evidence="5 6" id="KW-0472">Membrane</keyword>
<reference evidence="9" key="1">
    <citation type="journal article" date="2017" name="Nat. Microbiol.">
        <title>Global analysis of biosynthetic gene clusters reveals vast potential of secondary metabolite production in Penicillium species.</title>
        <authorList>
            <person name="Nielsen J.C."/>
            <person name="Grijseels S."/>
            <person name="Prigent S."/>
            <person name="Ji B."/>
            <person name="Dainat J."/>
            <person name="Nielsen K.F."/>
            <person name="Frisvad J.C."/>
            <person name="Workman M."/>
            <person name="Nielsen J."/>
        </authorList>
    </citation>
    <scope>NUCLEOTIDE SEQUENCE [LARGE SCALE GENOMIC DNA]</scope>
    <source>
        <strain evidence="9">IBT 14082</strain>
    </source>
</reference>
<dbReference type="InterPro" id="IPR011701">
    <property type="entry name" value="MFS"/>
</dbReference>
<dbReference type="FunFam" id="1.20.1250.20:FF:000172">
    <property type="entry name" value="MFS multidrug resistance transporter"/>
    <property type="match status" value="1"/>
</dbReference>
<organism evidence="8 9">
    <name type="scientific">Penicillium flavigenum</name>
    <dbReference type="NCBI Taxonomy" id="254877"/>
    <lineage>
        <taxon>Eukaryota</taxon>
        <taxon>Fungi</taxon>
        <taxon>Dikarya</taxon>
        <taxon>Ascomycota</taxon>
        <taxon>Pezizomycotina</taxon>
        <taxon>Eurotiomycetes</taxon>
        <taxon>Eurotiomycetidae</taxon>
        <taxon>Eurotiales</taxon>
        <taxon>Aspergillaceae</taxon>
        <taxon>Penicillium</taxon>
    </lineage>
</organism>
<feature type="transmembrane region" description="Helical" evidence="6">
    <location>
        <begin position="449"/>
        <end position="472"/>
    </location>
</feature>
<accession>A0A1V6TU52</accession>
<evidence type="ECO:0000313" key="8">
    <source>
        <dbReference type="EMBL" id="OQE29083.1"/>
    </source>
</evidence>
<keyword evidence="2" id="KW-0813">Transport</keyword>
<comment type="subcellular location">
    <subcellularLocation>
        <location evidence="1">Membrane</location>
        <topology evidence="1">Multi-pass membrane protein</topology>
    </subcellularLocation>
</comment>
<sequence length="484" mass="52734">MAGSQQEGERNIENEYDQGSLGIFIHAALSTREKFLTVFAASLATFLSPMSASIFYPSVDALARDLGVSNTMINYTNTSFKLFQGIAPLMTASLSDRIGRRAVLIPSLIFYIATNVGLAFQTNFAMLIVLRSFQGIFGSTISIVGTATTADVVTKSERGRYLAYTILGATVGPALGPLIGGTISHFLGWRSSFWFLVAFATLILSATVLFLPETFHCSAPHPKWMGWVSPARYIGSSRNEGSDQAIESPRSRLGPWSTIKLLGEKETACITLFSAFFYACYLSITTTLAFELGGHYRFNAMQIGICYIPYGLGSLTSRWTAGSLGDWNLARLVARSRYTHNELEITDCDPPFEKARLQVTFPLAYSTAMFVALYGWALNYEVHVSIPLVMLFFIGHGMAGVSSTLTTLIIDCHTERPATAMAAANLVRCLLGAGANAAAVPLINLISIGWMASLFAFTCIASTPLVWVVYAWGHKWRTEGHVAI</sequence>
<dbReference type="OrthoDB" id="2441642at2759"/>
<dbReference type="Proteomes" id="UP000191342">
    <property type="component" value="Unassembled WGS sequence"/>
</dbReference>
<feature type="transmembrane region" description="Helical" evidence="6">
    <location>
        <begin position="422"/>
        <end position="443"/>
    </location>
</feature>
<dbReference type="AlphaFoldDB" id="A0A1V6TU52"/>
<evidence type="ECO:0000259" key="7">
    <source>
        <dbReference type="PROSITE" id="PS50850"/>
    </source>
</evidence>
<gene>
    <name evidence="8" type="ORF">PENFLA_c004G05757</name>
</gene>
<dbReference type="InterPro" id="IPR036259">
    <property type="entry name" value="MFS_trans_sf"/>
</dbReference>
<keyword evidence="9" id="KW-1185">Reference proteome</keyword>
<dbReference type="EMBL" id="MLQL01000004">
    <property type="protein sequence ID" value="OQE29083.1"/>
    <property type="molecule type" value="Genomic_DNA"/>
</dbReference>
<dbReference type="Pfam" id="PF07690">
    <property type="entry name" value="MFS_1"/>
    <property type="match status" value="1"/>
</dbReference>
<name>A0A1V6TU52_9EURO</name>
<dbReference type="SUPFAM" id="SSF103473">
    <property type="entry name" value="MFS general substrate transporter"/>
    <property type="match status" value="1"/>
</dbReference>
<evidence type="ECO:0000256" key="3">
    <source>
        <dbReference type="ARBA" id="ARBA00022692"/>
    </source>
</evidence>
<keyword evidence="3 6" id="KW-0812">Transmembrane</keyword>
<dbReference type="PANTHER" id="PTHR23502:SF51">
    <property type="entry name" value="QUINIDINE RESISTANCE PROTEIN 1-RELATED"/>
    <property type="match status" value="1"/>
</dbReference>
<dbReference type="GO" id="GO:0022857">
    <property type="term" value="F:transmembrane transporter activity"/>
    <property type="evidence" value="ECO:0007669"/>
    <property type="project" value="InterPro"/>
</dbReference>
<dbReference type="PANTHER" id="PTHR23502">
    <property type="entry name" value="MAJOR FACILITATOR SUPERFAMILY"/>
    <property type="match status" value="1"/>
</dbReference>
<comment type="caution">
    <text evidence="8">The sequence shown here is derived from an EMBL/GenBank/DDBJ whole genome shotgun (WGS) entry which is preliminary data.</text>
</comment>
<feature type="domain" description="Major facilitator superfamily (MFS) profile" evidence="7">
    <location>
        <begin position="37"/>
        <end position="479"/>
    </location>
</feature>
<dbReference type="GO" id="GO:0005886">
    <property type="term" value="C:plasma membrane"/>
    <property type="evidence" value="ECO:0007669"/>
    <property type="project" value="TreeGrafter"/>
</dbReference>
<feature type="transmembrane region" description="Helical" evidence="6">
    <location>
        <begin position="35"/>
        <end position="59"/>
    </location>
</feature>
<keyword evidence="4 6" id="KW-1133">Transmembrane helix</keyword>
<proteinExistence type="predicted"/>
<feature type="transmembrane region" description="Helical" evidence="6">
    <location>
        <begin position="384"/>
        <end position="410"/>
    </location>
</feature>
<dbReference type="PROSITE" id="PS50850">
    <property type="entry name" value="MFS"/>
    <property type="match status" value="1"/>
</dbReference>
<evidence type="ECO:0000256" key="4">
    <source>
        <dbReference type="ARBA" id="ARBA00022989"/>
    </source>
</evidence>
<dbReference type="Gene3D" id="1.20.1250.20">
    <property type="entry name" value="MFS general substrate transporter like domains"/>
    <property type="match status" value="1"/>
</dbReference>
<evidence type="ECO:0000256" key="5">
    <source>
        <dbReference type="ARBA" id="ARBA00023136"/>
    </source>
</evidence>
<dbReference type="STRING" id="254877.A0A1V6TU52"/>